<keyword evidence="1" id="KW-0175">Coiled coil</keyword>
<protein>
    <recommendedName>
        <fullName evidence="3">G domain-containing protein</fullName>
    </recommendedName>
</protein>
<dbReference type="InterPro" id="IPR027417">
    <property type="entry name" value="P-loop_NTPase"/>
</dbReference>
<dbReference type="OrthoDB" id="8954335at2759"/>
<name>A0A0F7ZG36_9HYPO</name>
<evidence type="ECO:0000256" key="2">
    <source>
        <dbReference type="SAM" id="MobiDB-lite"/>
    </source>
</evidence>
<reference evidence="4 5" key="1">
    <citation type="journal article" date="2014" name="Genome Biol. Evol.">
        <title>Comparative genomics and transcriptomics analyses reveal divergent lifestyle features of nematode endoparasitic fungus Hirsutella minnesotensis.</title>
        <authorList>
            <person name="Lai Y."/>
            <person name="Liu K."/>
            <person name="Zhang X."/>
            <person name="Zhang X."/>
            <person name="Li K."/>
            <person name="Wang N."/>
            <person name="Shu C."/>
            <person name="Wu Y."/>
            <person name="Wang C."/>
            <person name="Bushley K.E."/>
            <person name="Xiang M."/>
            <person name="Liu X."/>
        </authorList>
    </citation>
    <scope>NUCLEOTIDE SEQUENCE [LARGE SCALE GENOMIC DNA]</scope>
    <source>
        <strain evidence="4 5">3608</strain>
    </source>
</reference>
<dbReference type="GO" id="GO:0005525">
    <property type="term" value="F:GTP binding"/>
    <property type="evidence" value="ECO:0007669"/>
    <property type="project" value="InterPro"/>
</dbReference>
<dbReference type="SUPFAM" id="SSF52540">
    <property type="entry name" value="P-loop containing nucleoside triphosphate hydrolases"/>
    <property type="match status" value="1"/>
</dbReference>
<evidence type="ECO:0000313" key="5">
    <source>
        <dbReference type="Proteomes" id="UP000054481"/>
    </source>
</evidence>
<feature type="region of interest" description="Disordered" evidence="2">
    <location>
        <begin position="1"/>
        <end position="56"/>
    </location>
</feature>
<dbReference type="AlphaFoldDB" id="A0A0F7ZG36"/>
<dbReference type="EMBL" id="KQ030639">
    <property type="protein sequence ID" value="KJZ70206.1"/>
    <property type="molecule type" value="Genomic_DNA"/>
</dbReference>
<accession>A0A0F7ZG36</accession>
<feature type="coiled-coil region" evidence="1">
    <location>
        <begin position="270"/>
        <end position="407"/>
    </location>
</feature>
<evidence type="ECO:0000256" key="1">
    <source>
        <dbReference type="SAM" id="Coils"/>
    </source>
</evidence>
<sequence length="415" mass="47009">MVRTTTLGDEPSGPPSYDDGFGLGSQLQAGASGSSETNYLPNETSTDATNAKPRPILKPDDTVVAVMGITGAGKTTFISHFAPEARVGHTLESCTSEVEIHEIAVGQRKIYLIDTPGFDDTHRSDTDILREVANWLNTAYNNSIKLAGIIYLHRIVDNRMSGSAMRNLRMFKRLCGDNALCCVVLATTMWNQVSPEDGAKREHELSTRAEFWAGMVSKGSEVMRQDNGTISAQQILQYILSQRRRINLDIQREMASGKTLDETAAGREVQADMEAIKRKYEEEMADLREEMEEARRAHDVRAQEEIAAMRAEMEEKLRKDREDRERMRVDMEELRAQRSEELARERENAHERELQWLKEMHAAEAQYEAEKARNQSNAALMELQLQLAVKNADNARLEREAAERKQKAEESCWVM</sequence>
<keyword evidence="5" id="KW-1185">Reference proteome</keyword>
<proteinExistence type="predicted"/>
<evidence type="ECO:0000259" key="3">
    <source>
        <dbReference type="Pfam" id="PF01926"/>
    </source>
</evidence>
<feature type="compositionally biased region" description="Low complexity" evidence="2">
    <location>
        <begin position="24"/>
        <end position="35"/>
    </location>
</feature>
<dbReference type="InterPro" id="IPR006073">
    <property type="entry name" value="GTP-bd"/>
</dbReference>
<dbReference type="Gene3D" id="3.40.50.300">
    <property type="entry name" value="P-loop containing nucleotide triphosphate hydrolases"/>
    <property type="match status" value="1"/>
</dbReference>
<gene>
    <name evidence="4" type="ORF">HIM_10392</name>
</gene>
<dbReference type="CDD" id="cd00882">
    <property type="entry name" value="Ras_like_GTPase"/>
    <property type="match status" value="1"/>
</dbReference>
<dbReference type="Proteomes" id="UP000054481">
    <property type="component" value="Unassembled WGS sequence"/>
</dbReference>
<feature type="compositionally biased region" description="Polar residues" evidence="2">
    <location>
        <begin position="36"/>
        <end position="49"/>
    </location>
</feature>
<feature type="domain" description="G" evidence="3">
    <location>
        <begin position="64"/>
        <end position="128"/>
    </location>
</feature>
<organism evidence="4 5">
    <name type="scientific">Hirsutella minnesotensis 3608</name>
    <dbReference type="NCBI Taxonomy" id="1043627"/>
    <lineage>
        <taxon>Eukaryota</taxon>
        <taxon>Fungi</taxon>
        <taxon>Dikarya</taxon>
        <taxon>Ascomycota</taxon>
        <taxon>Pezizomycotina</taxon>
        <taxon>Sordariomycetes</taxon>
        <taxon>Hypocreomycetidae</taxon>
        <taxon>Hypocreales</taxon>
        <taxon>Ophiocordycipitaceae</taxon>
        <taxon>Hirsutella</taxon>
    </lineage>
</organism>
<evidence type="ECO:0000313" key="4">
    <source>
        <dbReference type="EMBL" id="KJZ70206.1"/>
    </source>
</evidence>
<dbReference type="Pfam" id="PF01926">
    <property type="entry name" value="MMR_HSR1"/>
    <property type="match status" value="1"/>
</dbReference>